<evidence type="ECO:0000256" key="2">
    <source>
        <dbReference type="ARBA" id="ARBA00008917"/>
    </source>
</evidence>
<dbReference type="InterPro" id="IPR007599">
    <property type="entry name" value="DER1"/>
</dbReference>
<accession>A0A8H5LGS4</accession>
<gene>
    <name evidence="8" type="ORF">D9758_008296</name>
</gene>
<dbReference type="PANTHER" id="PTHR11009">
    <property type="entry name" value="DER1-LIKE PROTEIN, DERLIN"/>
    <property type="match status" value="1"/>
</dbReference>
<evidence type="ECO:0000313" key="9">
    <source>
        <dbReference type="Proteomes" id="UP000559256"/>
    </source>
</evidence>
<feature type="transmembrane region" description="Helical" evidence="7">
    <location>
        <begin position="14"/>
        <end position="35"/>
    </location>
</feature>
<protein>
    <recommendedName>
        <fullName evidence="7">Derlin</fullName>
    </recommendedName>
</protein>
<comment type="similarity">
    <text evidence="2 7">Belongs to the derlin family.</text>
</comment>
<reference evidence="8 9" key="1">
    <citation type="journal article" date="2020" name="ISME J.">
        <title>Uncovering the hidden diversity of litter-decomposition mechanisms in mushroom-forming fungi.</title>
        <authorList>
            <person name="Floudas D."/>
            <person name="Bentzer J."/>
            <person name="Ahren D."/>
            <person name="Johansson T."/>
            <person name="Persson P."/>
            <person name="Tunlid A."/>
        </authorList>
    </citation>
    <scope>NUCLEOTIDE SEQUENCE [LARGE SCALE GENOMIC DNA]</scope>
    <source>
        <strain evidence="8 9">CBS 291.85</strain>
    </source>
</reference>
<comment type="function">
    <text evidence="7">May be involved in the degradation of misfolded endoplasmic reticulum (ER) luminal proteins.</text>
</comment>
<evidence type="ECO:0000256" key="7">
    <source>
        <dbReference type="RuleBase" id="RU363059"/>
    </source>
</evidence>
<evidence type="ECO:0000256" key="1">
    <source>
        <dbReference type="ARBA" id="ARBA00004477"/>
    </source>
</evidence>
<dbReference type="GO" id="GO:0005789">
    <property type="term" value="C:endoplasmic reticulum membrane"/>
    <property type="evidence" value="ECO:0007669"/>
    <property type="project" value="UniProtKB-SubCell"/>
</dbReference>
<dbReference type="InterPro" id="IPR035952">
    <property type="entry name" value="Rhomboid-like_sf"/>
</dbReference>
<dbReference type="AlphaFoldDB" id="A0A8H5LGS4"/>
<evidence type="ECO:0000256" key="3">
    <source>
        <dbReference type="ARBA" id="ARBA00022692"/>
    </source>
</evidence>
<proteinExistence type="inferred from homology"/>
<sequence>MDTILAEIRKIPPVTRFVCISVVGLTLSTMLQLVSPYTLLYVPKLVWGKWQVWRLWSSFFLGSGGLTLIFQVMMLYRNSNELETGPYMRKSADYAWQLFWCGGAIMVLSIPMSSFLFLSPFLLCIIYLSSSLAPVGAMANLFGLITFPVKYYPYVILAMDFLLGGPQAAAQSIPGAIVGHLWWWGVWGSDLGGSRYEGEGIRGRSVGSGGLLEEVARAPSTDAHALPVFSLHSPPSIDGSPAGSMIQNELRVLVPELEEEQIRVEVYMSFHRGDWCRKHKAKADQMGTVGVQEEG</sequence>
<keyword evidence="6 7" id="KW-0472">Membrane</keyword>
<dbReference type="Proteomes" id="UP000559256">
    <property type="component" value="Unassembled WGS sequence"/>
</dbReference>
<comment type="subcellular location">
    <subcellularLocation>
        <location evidence="1 7">Endoplasmic reticulum membrane</location>
        <topology evidence="1 7">Multi-pass membrane protein</topology>
    </subcellularLocation>
</comment>
<dbReference type="GO" id="GO:0006950">
    <property type="term" value="P:response to stress"/>
    <property type="evidence" value="ECO:0007669"/>
    <property type="project" value="UniProtKB-ARBA"/>
</dbReference>
<evidence type="ECO:0000256" key="4">
    <source>
        <dbReference type="ARBA" id="ARBA00022824"/>
    </source>
</evidence>
<keyword evidence="9" id="KW-1185">Reference proteome</keyword>
<evidence type="ECO:0000256" key="6">
    <source>
        <dbReference type="ARBA" id="ARBA00023136"/>
    </source>
</evidence>
<evidence type="ECO:0000256" key="5">
    <source>
        <dbReference type="ARBA" id="ARBA00022989"/>
    </source>
</evidence>
<dbReference type="EMBL" id="JAACJM010000054">
    <property type="protein sequence ID" value="KAF5356588.1"/>
    <property type="molecule type" value="Genomic_DNA"/>
</dbReference>
<name>A0A8H5LGS4_9AGAR</name>
<keyword evidence="5 7" id="KW-1133">Transmembrane helix</keyword>
<feature type="transmembrane region" description="Helical" evidence="7">
    <location>
        <begin position="125"/>
        <end position="149"/>
    </location>
</feature>
<organism evidence="8 9">
    <name type="scientific">Tetrapyrgos nigripes</name>
    <dbReference type="NCBI Taxonomy" id="182062"/>
    <lineage>
        <taxon>Eukaryota</taxon>
        <taxon>Fungi</taxon>
        <taxon>Dikarya</taxon>
        <taxon>Basidiomycota</taxon>
        <taxon>Agaricomycotina</taxon>
        <taxon>Agaricomycetes</taxon>
        <taxon>Agaricomycetidae</taxon>
        <taxon>Agaricales</taxon>
        <taxon>Marasmiineae</taxon>
        <taxon>Marasmiaceae</taxon>
        <taxon>Tetrapyrgos</taxon>
    </lineage>
</organism>
<dbReference type="OrthoDB" id="1716531at2759"/>
<comment type="caution">
    <text evidence="8">The sequence shown here is derived from an EMBL/GenBank/DDBJ whole genome shotgun (WGS) entry which is preliminary data.</text>
</comment>
<dbReference type="Pfam" id="PF04511">
    <property type="entry name" value="DER1"/>
    <property type="match status" value="1"/>
</dbReference>
<evidence type="ECO:0000313" key="8">
    <source>
        <dbReference type="EMBL" id="KAF5356588.1"/>
    </source>
</evidence>
<dbReference type="SUPFAM" id="SSF144091">
    <property type="entry name" value="Rhomboid-like"/>
    <property type="match status" value="1"/>
</dbReference>
<keyword evidence="4 7" id="KW-0256">Endoplasmic reticulum</keyword>
<feature type="transmembrane region" description="Helical" evidence="7">
    <location>
        <begin position="55"/>
        <end position="76"/>
    </location>
</feature>
<keyword evidence="3 7" id="KW-0812">Transmembrane</keyword>
<feature type="transmembrane region" description="Helical" evidence="7">
    <location>
        <begin position="97"/>
        <end position="119"/>
    </location>
</feature>